<dbReference type="VEuPathDB" id="FungiDB:AB675_6148"/>
<dbReference type="GO" id="GO:0005763">
    <property type="term" value="C:mitochondrial small ribosomal subunit"/>
    <property type="evidence" value="ECO:0007669"/>
    <property type="project" value="TreeGrafter"/>
</dbReference>
<evidence type="ECO:0000256" key="1">
    <source>
        <dbReference type="SAM" id="MobiDB-lite"/>
    </source>
</evidence>
<dbReference type="Pfam" id="PF11709">
    <property type="entry name" value="Mit_ribos_Mrp51"/>
    <property type="match status" value="2"/>
</dbReference>
<gene>
    <name evidence="2" type="ORF">AB675_6148</name>
</gene>
<evidence type="ECO:0000313" key="3">
    <source>
        <dbReference type="Proteomes" id="UP000038010"/>
    </source>
</evidence>
<dbReference type="OrthoDB" id="2735536at2759"/>
<reference evidence="2 3" key="1">
    <citation type="submission" date="2015-06" db="EMBL/GenBank/DDBJ databases">
        <title>Draft genome of the ant-associated black yeast Phialophora attae CBS 131958.</title>
        <authorList>
            <person name="Moreno L.F."/>
            <person name="Stielow B.J."/>
            <person name="de Hoog S."/>
            <person name="Vicente V.A."/>
            <person name="Weiss V.A."/>
            <person name="de Vries M."/>
            <person name="Cruz L.M."/>
            <person name="Souza E.M."/>
        </authorList>
    </citation>
    <scope>NUCLEOTIDE SEQUENCE [LARGE SCALE GENOMIC DNA]</scope>
    <source>
        <strain evidence="2 3">CBS 131958</strain>
    </source>
</reference>
<proteinExistence type="predicted"/>
<feature type="region of interest" description="Disordered" evidence="1">
    <location>
        <begin position="216"/>
        <end position="236"/>
    </location>
</feature>
<name>A0A0N1P2F6_9EURO</name>
<dbReference type="Proteomes" id="UP000038010">
    <property type="component" value="Unassembled WGS sequence"/>
</dbReference>
<dbReference type="RefSeq" id="XP_018003757.1">
    <property type="nucleotide sequence ID" value="XM_018146416.1"/>
</dbReference>
<sequence>MTSARLSPAANLLRNSKLFALPAAVPLPPAKPTSQQISTSDTATTIYPTHAAVYTTSQSLKNGDWGLKRALPGKAFSKTRTPVIRIRNSIDTAEHIADFESAADHVQTLNKWQDTGVMIGNSPMPYKGTYHSAFASNVDNTTVDSSALSDPRIGASNGTATTHIAWSNAHRGVYNSAYRSNTQETDAAPPNQNTCLPSIEETLEQFEEDQKNEAIAKGHDPPITPQSSPQVRPPSKRWRYNGPWLAGLSNLDFEQFMEKVDDKTIAAFRRHLTKGIRAQRQKDYAVVRDRAKANQEELPPEPSSDVSESEIDARLQFLRHKPNDFGPEIATFFDLPTGPRENRNDGRSEYLYPPNSTGASENYQNFGLPRTHPSAGFSYLRSARYARMSPQRGPMNPNAPMPARVLKDVHSRDTSEKQSLGVGGFVVRLGNVGGSGKVRLAFQATAGGRRLATKFKDASVLADGSLEIGVDSIGDLDVRLDGDNMPYFRDDFEKATQVESAPNRLPEMDSYGVPTYKKAQRLRNDDPDVLQELFSGMRGNGVS</sequence>
<dbReference type="GeneID" id="28738296"/>
<dbReference type="InterPro" id="IPR016712">
    <property type="entry name" value="Rbsml_bS1m-like"/>
</dbReference>
<organism evidence="2 3">
    <name type="scientific">Cyphellophora attinorum</name>
    <dbReference type="NCBI Taxonomy" id="1664694"/>
    <lineage>
        <taxon>Eukaryota</taxon>
        <taxon>Fungi</taxon>
        <taxon>Dikarya</taxon>
        <taxon>Ascomycota</taxon>
        <taxon>Pezizomycotina</taxon>
        <taxon>Eurotiomycetes</taxon>
        <taxon>Chaetothyriomycetidae</taxon>
        <taxon>Chaetothyriales</taxon>
        <taxon>Cyphellophoraceae</taxon>
        <taxon>Cyphellophora</taxon>
    </lineage>
</organism>
<dbReference type="STRING" id="1664694.A0A0N1P2F6"/>
<dbReference type="EMBL" id="LFJN01000004">
    <property type="protein sequence ID" value="KPI43794.1"/>
    <property type="molecule type" value="Genomic_DNA"/>
</dbReference>
<protein>
    <submittedName>
        <fullName evidence="2">Uncharacterized protein</fullName>
    </submittedName>
</protein>
<comment type="caution">
    <text evidence="2">The sequence shown here is derived from an EMBL/GenBank/DDBJ whole genome shotgun (WGS) entry which is preliminary data.</text>
</comment>
<evidence type="ECO:0000313" key="2">
    <source>
        <dbReference type="EMBL" id="KPI43794.1"/>
    </source>
</evidence>
<dbReference type="GO" id="GO:0070124">
    <property type="term" value="P:mitochondrial translational initiation"/>
    <property type="evidence" value="ECO:0007669"/>
    <property type="project" value="TreeGrafter"/>
</dbReference>
<dbReference type="AlphaFoldDB" id="A0A0N1P2F6"/>
<dbReference type="PANTHER" id="PTHR28058">
    <property type="entry name" value="37S RIBOSOMAL PROTEIN MRP51, MITOCHONDRIAL"/>
    <property type="match status" value="1"/>
</dbReference>
<feature type="region of interest" description="Disordered" evidence="1">
    <location>
        <begin position="289"/>
        <end position="308"/>
    </location>
</feature>
<accession>A0A0N1P2F6</accession>
<keyword evidence="3" id="KW-1185">Reference proteome</keyword>
<dbReference type="GO" id="GO:0003735">
    <property type="term" value="F:structural constituent of ribosome"/>
    <property type="evidence" value="ECO:0007669"/>
    <property type="project" value="TreeGrafter"/>
</dbReference>
<dbReference type="PANTHER" id="PTHR28058:SF1">
    <property type="entry name" value="SMALL RIBOSOMAL SUBUNIT PROTEIN BS1M"/>
    <property type="match status" value="1"/>
</dbReference>